<feature type="transmembrane region" description="Helical" evidence="7">
    <location>
        <begin position="138"/>
        <end position="160"/>
    </location>
</feature>
<feature type="transmembrane region" description="Helical" evidence="7">
    <location>
        <begin position="225"/>
        <end position="246"/>
    </location>
</feature>
<keyword evidence="5 7" id="KW-1133">Transmembrane helix</keyword>
<evidence type="ECO:0000256" key="2">
    <source>
        <dbReference type="ARBA" id="ARBA00022448"/>
    </source>
</evidence>
<keyword evidence="6 7" id="KW-0472">Membrane</keyword>
<feature type="transmembrane region" description="Helical" evidence="7">
    <location>
        <begin position="252"/>
        <end position="271"/>
    </location>
</feature>
<keyword evidence="10" id="KW-1185">Reference proteome</keyword>
<evidence type="ECO:0000256" key="5">
    <source>
        <dbReference type="ARBA" id="ARBA00022989"/>
    </source>
</evidence>
<dbReference type="Proteomes" id="UP000295636">
    <property type="component" value="Unassembled WGS sequence"/>
</dbReference>
<proteinExistence type="predicted"/>
<dbReference type="PANTHER" id="PTHR23517">
    <property type="entry name" value="RESISTANCE PROTEIN MDTM, PUTATIVE-RELATED-RELATED"/>
    <property type="match status" value="1"/>
</dbReference>
<evidence type="ECO:0000256" key="3">
    <source>
        <dbReference type="ARBA" id="ARBA00022475"/>
    </source>
</evidence>
<feature type="transmembrane region" description="Helical" evidence="7">
    <location>
        <begin position="358"/>
        <end position="386"/>
    </location>
</feature>
<evidence type="ECO:0000313" key="10">
    <source>
        <dbReference type="Proteomes" id="UP000295636"/>
    </source>
</evidence>
<evidence type="ECO:0000256" key="6">
    <source>
        <dbReference type="ARBA" id="ARBA00023136"/>
    </source>
</evidence>
<organism evidence="9 10">
    <name type="scientific">Paenibacillus piri</name>
    <dbReference type="NCBI Taxonomy" id="2547395"/>
    <lineage>
        <taxon>Bacteria</taxon>
        <taxon>Bacillati</taxon>
        <taxon>Bacillota</taxon>
        <taxon>Bacilli</taxon>
        <taxon>Bacillales</taxon>
        <taxon>Paenibacillaceae</taxon>
        <taxon>Paenibacillus</taxon>
    </lineage>
</organism>
<dbReference type="GO" id="GO:0005886">
    <property type="term" value="C:plasma membrane"/>
    <property type="evidence" value="ECO:0007669"/>
    <property type="project" value="UniProtKB-SubCell"/>
</dbReference>
<dbReference type="OrthoDB" id="4822895at2"/>
<feature type="transmembrane region" description="Helical" evidence="7">
    <location>
        <begin position="166"/>
        <end position="186"/>
    </location>
</feature>
<dbReference type="Gene3D" id="1.20.1250.20">
    <property type="entry name" value="MFS general substrate transporter like domains"/>
    <property type="match status" value="1"/>
</dbReference>
<name>A0A4R5KXN7_9BACL</name>
<dbReference type="AlphaFoldDB" id="A0A4R5KXN7"/>
<dbReference type="InterPro" id="IPR011701">
    <property type="entry name" value="MFS"/>
</dbReference>
<reference evidence="9 10" key="1">
    <citation type="submission" date="2019-03" db="EMBL/GenBank/DDBJ databases">
        <title>This is whole genome sequence of Paenibacillus sp MS74 strain.</title>
        <authorList>
            <person name="Trinh H.N."/>
        </authorList>
    </citation>
    <scope>NUCLEOTIDE SEQUENCE [LARGE SCALE GENOMIC DNA]</scope>
    <source>
        <strain evidence="9 10">MS74</strain>
    </source>
</reference>
<dbReference type="InterPro" id="IPR020846">
    <property type="entry name" value="MFS_dom"/>
</dbReference>
<evidence type="ECO:0000256" key="7">
    <source>
        <dbReference type="SAM" id="Phobius"/>
    </source>
</evidence>
<evidence type="ECO:0000256" key="4">
    <source>
        <dbReference type="ARBA" id="ARBA00022692"/>
    </source>
</evidence>
<evidence type="ECO:0000256" key="1">
    <source>
        <dbReference type="ARBA" id="ARBA00004651"/>
    </source>
</evidence>
<dbReference type="InterPro" id="IPR036259">
    <property type="entry name" value="MFS_trans_sf"/>
</dbReference>
<feature type="transmembrane region" description="Helical" evidence="7">
    <location>
        <begin position="82"/>
        <end position="100"/>
    </location>
</feature>
<comment type="caution">
    <text evidence="9">The sequence shown here is derived from an EMBL/GenBank/DDBJ whole genome shotgun (WGS) entry which is preliminary data.</text>
</comment>
<keyword evidence="3" id="KW-1003">Cell membrane</keyword>
<evidence type="ECO:0000259" key="8">
    <source>
        <dbReference type="PROSITE" id="PS50850"/>
    </source>
</evidence>
<dbReference type="PROSITE" id="PS50850">
    <property type="entry name" value="MFS"/>
    <property type="match status" value="1"/>
</dbReference>
<accession>A0A4R5KXN7</accession>
<dbReference type="InterPro" id="IPR005829">
    <property type="entry name" value="Sugar_transporter_CS"/>
</dbReference>
<keyword evidence="2" id="KW-0813">Transport</keyword>
<keyword evidence="4 7" id="KW-0812">Transmembrane</keyword>
<dbReference type="PROSITE" id="PS00217">
    <property type="entry name" value="SUGAR_TRANSPORT_2"/>
    <property type="match status" value="1"/>
</dbReference>
<gene>
    <name evidence="9" type="ORF">E1757_08165</name>
</gene>
<feature type="transmembrane region" description="Helical" evidence="7">
    <location>
        <begin position="52"/>
        <end position="70"/>
    </location>
</feature>
<feature type="domain" description="Major facilitator superfamily (MFS) profile" evidence="8">
    <location>
        <begin position="13"/>
        <end position="396"/>
    </location>
</feature>
<feature type="transmembrane region" description="Helical" evidence="7">
    <location>
        <begin position="106"/>
        <end position="126"/>
    </location>
</feature>
<sequence>MLLFDYISIRQALHLIIYIIYAISVINQMIVAGTKPVVSLYASKLGATPLEIGIIVAIFAFLPAFLAIHIGKWIDRYGIRRLVSLGGIGLLIALIAPVAYPHFLTFVFSQGMMGVAFTFQVVAMQKRIGTTDNIEKRIATFSLAGSLGAMVGPAMSTFLYEHYDFRFSYMINAVFCFIAIVIVHLVTRSSWEIAKGDDAAADGPADSSNGGSIWNMLRQRDLRNAVIISGLMLSNREIFAAYFPLLGEKMNLSPSMIGIILSIMGAASMIIRMTQPYLVRRFGRMNVLTWALYISGAIYIMTPSIPLAVVLTVLIAILGAGLGLGQPLSLSYTIQVSPLERRGEVLGLRITFNRASQFIVPLVFGSIGGVAGITAIFWASGLLLLLGGWMTRSKPVGYNKIEGSS</sequence>
<feature type="transmembrane region" description="Helical" evidence="7">
    <location>
        <begin position="12"/>
        <end position="32"/>
    </location>
</feature>
<feature type="transmembrane region" description="Helical" evidence="7">
    <location>
        <begin position="307"/>
        <end position="325"/>
    </location>
</feature>
<dbReference type="SUPFAM" id="SSF103473">
    <property type="entry name" value="MFS general substrate transporter"/>
    <property type="match status" value="1"/>
</dbReference>
<dbReference type="EMBL" id="SMRT01000002">
    <property type="protein sequence ID" value="TDF99780.1"/>
    <property type="molecule type" value="Genomic_DNA"/>
</dbReference>
<protein>
    <submittedName>
        <fullName evidence="9">MFS transporter</fullName>
    </submittedName>
</protein>
<comment type="subcellular location">
    <subcellularLocation>
        <location evidence="1">Cell membrane</location>
        <topology evidence="1">Multi-pass membrane protein</topology>
    </subcellularLocation>
</comment>
<dbReference type="GO" id="GO:0022857">
    <property type="term" value="F:transmembrane transporter activity"/>
    <property type="evidence" value="ECO:0007669"/>
    <property type="project" value="InterPro"/>
</dbReference>
<feature type="transmembrane region" description="Helical" evidence="7">
    <location>
        <begin position="283"/>
        <end position="301"/>
    </location>
</feature>
<evidence type="ECO:0000313" key="9">
    <source>
        <dbReference type="EMBL" id="TDF99780.1"/>
    </source>
</evidence>
<dbReference type="Pfam" id="PF07690">
    <property type="entry name" value="MFS_1"/>
    <property type="match status" value="1"/>
</dbReference>
<dbReference type="InterPro" id="IPR050171">
    <property type="entry name" value="MFS_Transporters"/>
</dbReference>